<accession>A0A806FRM0</accession>
<dbReference type="Proteomes" id="UP000008394">
    <property type="component" value="Chromosome"/>
</dbReference>
<feature type="region of interest" description="Disordered" evidence="1">
    <location>
        <begin position="1"/>
        <end position="20"/>
    </location>
</feature>
<dbReference type="KEGG" id="bnm:BALAC2494_01998"/>
<proteinExistence type="predicted"/>
<protein>
    <submittedName>
        <fullName evidence="2">Uncharacterized protein</fullName>
    </submittedName>
</protein>
<dbReference type="AlphaFoldDB" id="A0A806FRM0"/>
<feature type="compositionally biased region" description="Basic and acidic residues" evidence="1">
    <location>
        <begin position="9"/>
        <end position="19"/>
    </location>
</feature>
<reference evidence="2 3" key="1">
    <citation type="journal article" date="2011" name="J. Bacteriol.">
        <title>Genome Sequence of the Probiotic Strain Bifidobacterium animalis subsp. lactis CNCM I-2494.</title>
        <authorList>
            <person name="Chervaux C."/>
            <person name="Grimaldi C."/>
            <person name="Bolotin A."/>
            <person name="Quinquis B."/>
            <person name="Legrain-Raspaud S."/>
            <person name="van Hylckama Vlieg J.E."/>
            <person name="Denariaz G."/>
            <person name="Smokvina T."/>
        </authorList>
    </citation>
    <scope>NUCLEOTIDE SEQUENCE [LARGE SCALE GENOMIC DNA]</scope>
    <source>
        <strain evidence="2 3">CNCM I-2494</strain>
    </source>
</reference>
<dbReference type="EMBL" id="CP002915">
    <property type="protein sequence ID" value="AEK29811.1"/>
    <property type="molecule type" value="Genomic_DNA"/>
</dbReference>
<gene>
    <name evidence="2" type="ORF">BALAC2494_01998</name>
</gene>
<organism evidence="2 3">
    <name type="scientific">Bifidobacterium animalis subsp. lactis CNCM I-2494</name>
    <dbReference type="NCBI Taxonomy" id="1042403"/>
    <lineage>
        <taxon>Bacteria</taxon>
        <taxon>Bacillati</taxon>
        <taxon>Actinomycetota</taxon>
        <taxon>Actinomycetes</taxon>
        <taxon>Bifidobacteriales</taxon>
        <taxon>Bifidobacteriaceae</taxon>
        <taxon>Bifidobacterium</taxon>
    </lineage>
</organism>
<sequence length="38" mass="4415">MPSVFGFGRRQESASESYKKSHHGSMMAWWDARIQRDG</sequence>
<evidence type="ECO:0000256" key="1">
    <source>
        <dbReference type="SAM" id="MobiDB-lite"/>
    </source>
</evidence>
<evidence type="ECO:0000313" key="3">
    <source>
        <dbReference type="Proteomes" id="UP000008394"/>
    </source>
</evidence>
<name>A0A806FRM0_BIFAN</name>
<evidence type="ECO:0000313" key="2">
    <source>
        <dbReference type="EMBL" id="AEK29811.1"/>
    </source>
</evidence>